<dbReference type="CDD" id="cd04301">
    <property type="entry name" value="NAT_SF"/>
    <property type="match status" value="1"/>
</dbReference>
<dbReference type="Pfam" id="PF00583">
    <property type="entry name" value="Acetyltransf_1"/>
    <property type="match status" value="1"/>
</dbReference>
<dbReference type="PANTHER" id="PTHR13538">
    <property type="entry name" value="N-ACETYLTRANSFERASE 6"/>
    <property type="match status" value="1"/>
</dbReference>
<dbReference type="SUPFAM" id="SSF55729">
    <property type="entry name" value="Acyl-CoA N-acyltransferases (Nat)"/>
    <property type="match status" value="1"/>
</dbReference>
<evidence type="ECO:0000313" key="2">
    <source>
        <dbReference type="EMBL" id="MVB12748.1"/>
    </source>
</evidence>
<dbReference type="EMBL" id="VWXL01000102">
    <property type="protein sequence ID" value="MVB12748.1"/>
    <property type="molecule type" value="Genomic_DNA"/>
</dbReference>
<dbReference type="InterPro" id="IPR000182">
    <property type="entry name" value="GNAT_dom"/>
</dbReference>
<evidence type="ECO:0000259" key="1">
    <source>
        <dbReference type="PROSITE" id="PS51186"/>
    </source>
</evidence>
<dbReference type="Gene3D" id="3.40.630.30">
    <property type="match status" value="1"/>
</dbReference>
<dbReference type="GO" id="GO:0008080">
    <property type="term" value="F:N-acetyltransferase activity"/>
    <property type="evidence" value="ECO:0007669"/>
    <property type="project" value="InterPro"/>
</dbReference>
<accession>A0A6N8I464</accession>
<dbReference type="OrthoDB" id="9789053at2"/>
<sequence>MQKLDIIYLADNKEFIQTCASWAYGQWGCQSGGTLDRAIEKFTKGANKVSLPITLLALYDTKPAGMISLWESDFDGKLELSPWLASLYVHPFYRHKNIASCLIKELESRASQLGYSNLFLVTEEAKNLYVKYGWTEIEKVNTAYGKASLMMKSLNKKTLIRII</sequence>
<organism evidence="2 3">
    <name type="scientific">Caproicibacter fermentans</name>
    <dbReference type="NCBI Taxonomy" id="2576756"/>
    <lineage>
        <taxon>Bacteria</taxon>
        <taxon>Bacillati</taxon>
        <taxon>Bacillota</taxon>
        <taxon>Clostridia</taxon>
        <taxon>Eubacteriales</taxon>
        <taxon>Acutalibacteraceae</taxon>
        <taxon>Caproicibacter</taxon>
    </lineage>
</organism>
<dbReference type="GO" id="GO:1905502">
    <property type="term" value="F:acetyl-CoA binding"/>
    <property type="evidence" value="ECO:0007669"/>
    <property type="project" value="TreeGrafter"/>
</dbReference>
<dbReference type="InterPro" id="IPR039840">
    <property type="entry name" value="NAA80"/>
</dbReference>
<feature type="domain" description="N-acetyltransferase" evidence="1">
    <location>
        <begin position="6"/>
        <end position="155"/>
    </location>
</feature>
<dbReference type="PANTHER" id="PTHR13538:SF4">
    <property type="entry name" value="N-ALPHA-ACETYLTRANSFERASE 80"/>
    <property type="match status" value="1"/>
</dbReference>
<keyword evidence="2" id="KW-0808">Transferase</keyword>
<name>A0A6N8I464_9FIRM</name>
<dbReference type="InterPro" id="IPR016181">
    <property type="entry name" value="Acyl_CoA_acyltransferase"/>
</dbReference>
<comment type="caution">
    <text evidence="2">The sequence shown here is derived from an EMBL/GenBank/DDBJ whole genome shotgun (WGS) entry which is preliminary data.</text>
</comment>
<dbReference type="Proteomes" id="UP000469440">
    <property type="component" value="Unassembled WGS sequence"/>
</dbReference>
<evidence type="ECO:0000313" key="3">
    <source>
        <dbReference type="Proteomes" id="UP000469440"/>
    </source>
</evidence>
<dbReference type="GO" id="GO:0005737">
    <property type="term" value="C:cytoplasm"/>
    <property type="evidence" value="ECO:0007669"/>
    <property type="project" value="TreeGrafter"/>
</dbReference>
<proteinExistence type="predicted"/>
<gene>
    <name evidence="2" type="ORF">CAFE_34920</name>
</gene>
<protein>
    <submittedName>
        <fullName evidence="2">Acetyltransferase (GNAT) family protein</fullName>
    </submittedName>
</protein>
<reference evidence="2 3" key="1">
    <citation type="submission" date="2019-09" db="EMBL/GenBank/DDBJ databases">
        <title>Genome sequence of Clostridium sp. EA1.</title>
        <authorList>
            <person name="Poehlein A."/>
            <person name="Bengelsdorf F.R."/>
            <person name="Daniel R."/>
        </authorList>
    </citation>
    <scope>NUCLEOTIDE SEQUENCE [LARGE SCALE GENOMIC DNA]</scope>
    <source>
        <strain evidence="2 3">EA1</strain>
    </source>
</reference>
<dbReference type="AlphaFoldDB" id="A0A6N8I464"/>
<keyword evidence="3" id="KW-1185">Reference proteome</keyword>
<dbReference type="PROSITE" id="PS51186">
    <property type="entry name" value="GNAT"/>
    <property type="match status" value="1"/>
</dbReference>
<dbReference type="RefSeq" id="WP_156991346.1">
    <property type="nucleotide sequence ID" value="NZ_VWXL01000102.1"/>
</dbReference>